<feature type="transmembrane region" description="Helical" evidence="1">
    <location>
        <begin position="491"/>
        <end position="513"/>
    </location>
</feature>
<accession>A0ABV8FLC8</accession>
<dbReference type="EMBL" id="JBHSBH010000008">
    <property type="protein sequence ID" value="MFC3996966.1"/>
    <property type="molecule type" value="Genomic_DNA"/>
</dbReference>
<feature type="transmembrane region" description="Helical" evidence="1">
    <location>
        <begin position="664"/>
        <end position="687"/>
    </location>
</feature>
<dbReference type="SUPFAM" id="SSF52540">
    <property type="entry name" value="P-loop containing nucleoside triphosphate hydrolases"/>
    <property type="match status" value="1"/>
</dbReference>
<keyword evidence="1" id="KW-0812">Transmembrane</keyword>
<organism evidence="2 3">
    <name type="scientific">Nocardiopsis sediminis</name>
    <dbReference type="NCBI Taxonomy" id="1778267"/>
    <lineage>
        <taxon>Bacteria</taxon>
        <taxon>Bacillati</taxon>
        <taxon>Actinomycetota</taxon>
        <taxon>Actinomycetes</taxon>
        <taxon>Streptosporangiales</taxon>
        <taxon>Nocardiopsidaceae</taxon>
        <taxon>Nocardiopsis</taxon>
    </lineage>
</organism>
<name>A0ABV8FLC8_9ACTN</name>
<feature type="transmembrane region" description="Helical" evidence="1">
    <location>
        <begin position="636"/>
        <end position="658"/>
    </location>
</feature>
<sequence length="756" mass="80903">MNTPAGLPPRGEGYVGAGRDAYVAGRDQHFHVRLVLSVHGVALLLTLLIALAIGLMVVASGMDGLSGPLRILEAVLALLAAVAAAVIAAVELWTRHRPGDRYGHGDLARLKTSLARQVHDEWTREWHTRMRFPPLTVEWSIPDELASATAGLDFPRTGRAADILATFRKLPPTAQRLVITGDGGSGKTILALRFTLELIESVPAWAVATPVPVYLPAALWDPTAQDFRGWLAERITQDYTGFDTVVIDDADDQPKSIAQFLVDRGAVLPVLDGLDEMGPRNLAAEALVRIGAPYVLTSRVTEFTAVVEWLRQNHLGFDRTPIVRLRPLSADEAVVDYISAGAPPRHAPAWDDVRDRLRGSPDGPLARALSTPLMVALARSVHGPADRSPEPLLRTADVEAHLLHAFFGTVYDDRLWSADQELRERARPYHRGDAPLRWLGFLASRMGRAHRATLAWWELRWFAAPFGVEAGWGAAVGVALALLVAPLGWRGLGLVAGPALGLLFGVGFDLAYASVRRAWSPQRSVGGFRAAVAPATIGRWLATGYLVLAFALAAGSGLLALAGAAGRWSPPAAPPVDPRASALGLLIAVTVAIAAGIVIGLVAGVLLSRPKVEVRFATVRAATPASTLARDRVASLALMAMFGVAVAFCSGAGATLAFGGDLVMGGWTAGTALVPGGVAAAMMFTAWTPYVPVRLWLAAGGSLPLRLGTFLADAHRWEVLRQIGAHYQFRHDALLRYLEHHQETPDRPPRDRPDAT</sequence>
<feature type="transmembrane region" description="Helical" evidence="1">
    <location>
        <begin position="545"/>
        <end position="565"/>
    </location>
</feature>
<feature type="transmembrane region" description="Helical" evidence="1">
    <location>
        <begin position="461"/>
        <end position="485"/>
    </location>
</feature>
<dbReference type="Gene3D" id="3.40.50.300">
    <property type="entry name" value="P-loop containing nucleotide triphosphate hydrolases"/>
    <property type="match status" value="1"/>
</dbReference>
<feature type="transmembrane region" description="Helical" evidence="1">
    <location>
        <begin position="585"/>
        <end position="607"/>
    </location>
</feature>
<gene>
    <name evidence="2" type="ORF">ACFOVU_13630</name>
</gene>
<protein>
    <recommendedName>
        <fullName evidence="4">NACHT domain-containing protein</fullName>
    </recommendedName>
</protein>
<evidence type="ECO:0008006" key="4">
    <source>
        <dbReference type="Google" id="ProtNLM"/>
    </source>
</evidence>
<feature type="transmembrane region" description="Helical" evidence="1">
    <location>
        <begin position="71"/>
        <end position="93"/>
    </location>
</feature>
<feature type="transmembrane region" description="Helical" evidence="1">
    <location>
        <begin position="34"/>
        <end position="59"/>
    </location>
</feature>
<evidence type="ECO:0000256" key="1">
    <source>
        <dbReference type="SAM" id="Phobius"/>
    </source>
</evidence>
<evidence type="ECO:0000313" key="3">
    <source>
        <dbReference type="Proteomes" id="UP001595847"/>
    </source>
</evidence>
<reference evidence="3" key="1">
    <citation type="journal article" date="2019" name="Int. J. Syst. Evol. Microbiol.">
        <title>The Global Catalogue of Microorganisms (GCM) 10K type strain sequencing project: providing services to taxonomists for standard genome sequencing and annotation.</title>
        <authorList>
            <consortium name="The Broad Institute Genomics Platform"/>
            <consortium name="The Broad Institute Genome Sequencing Center for Infectious Disease"/>
            <person name="Wu L."/>
            <person name="Ma J."/>
        </authorList>
    </citation>
    <scope>NUCLEOTIDE SEQUENCE [LARGE SCALE GENOMIC DNA]</scope>
    <source>
        <strain evidence="3">TBRC 1826</strain>
    </source>
</reference>
<comment type="caution">
    <text evidence="2">The sequence shown here is derived from an EMBL/GenBank/DDBJ whole genome shotgun (WGS) entry which is preliminary data.</text>
</comment>
<keyword evidence="1" id="KW-1133">Transmembrane helix</keyword>
<dbReference type="Proteomes" id="UP001595847">
    <property type="component" value="Unassembled WGS sequence"/>
</dbReference>
<keyword evidence="1" id="KW-0472">Membrane</keyword>
<keyword evidence="3" id="KW-1185">Reference proteome</keyword>
<dbReference type="InterPro" id="IPR027417">
    <property type="entry name" value="P-loop_NTPase"/>
</dbReference>
<dbReference type="RefSeq" id="WP_378533493.1">
    <property type="nucleotide sequence ID" value="NZ_JBHSBH010000008.1"/>
</dbReference>
<proteinExistence type="predicted"/>
<evidence type="ECO:0000313" key="2">
    <source>
        <dbReference type="EMBL" id="MFC3996966.1"/>
    </source>
</evidence>